<dbReference type="GeneID" id="90528867"/>
<evidence type="ECO:0000313" key="1">
    <source>
        <dbReference type="EMBL" id="HJG89688.1"/>
    </source>
</evidence>
<evidence type="ECO:0000313" key="2">
    <source>
        <dbReference type="Proteomes" id="UP000757103"/>
    </source>
</evidence>
<dbReference type="AlphaFoldDB" id="A0A921MRY0"/>
<comment type="caution">
    <text evidence="1">The sequence shown here is derived from an EMBL/GenBank/DDBJ whole genome shotgun (WGS) entry which is preliminary data.</text>
</comment>
<accession>A0A921MRY0</accession>
<dbReference type="EMBL" id="DYUD01000025">
    <property type="protein sequence ID" value="HJG89688.1"/>
    <property type="molecule type" value="Genomic_DNA"/>
</dbReference>
<dbReference type="RefSeq" id="WP_157232541.1">
    <property type="nucleotide sequence ID" value="NZ_CAKMIC010000008.1"/>
</dbReference>
<gene>
    <name evidence="1" type="ORF">K8U91_09520</name>
</gene>
<organism evidence="1 2">
    <name type="scientific">Barnesiella viscericola</name>
    <dbReference type="NCBI Taxonomy" id="397865"/>
    <lineage>
        <taxon>Bacteria</taxon>
        <taxon>Pseudomonadati</taxon>
        <taxon>Bacteroidota</taxon>
        <taxon>Bacteroidia</taxon>
        <taxon>Bacteroidales</taxon>
        <taxon>Barnesiellaceae</taxon>
        <taxon>Barnesiella</taxon>
    </lineage>
</organism>
<name>A0A921MRY0_9BACT</name>
<sequence length="197" mass="22164">MRLKDSILRMLLVSLTVVSLTSCSELMDDLFGGDDEPIQGNYTTALAGKWRVVKAGYVENPSGEMAYVGEELPCSIEWIEFSNGQAHFHFSSEVVLNRQSLGGGTLPSEMITDYTCPCDLDGDGFVGFVFGFESEEGSAYHEFYKEWVDLSGDGEMFHYRANLWAYGRDEDYATTLILYSDSYSSSSYGYEMERYDD</sequence>
<dbReference type="Proteomes" id="UP000757103">
    <property type="component" value="Unassembled WGS sequence"/>
</dbReference>
<protein>
    <submittedName>
        <fullName evidence="1">Uncharacterized protein</fullName>
    </submittedName>
</protein>
<dbReference type="PROSITE" id="PS51257">
    <property type="entry name" value="PROKAR_LIPOPROTEIN"/>
    <property type="match status" value="1"/>
</dbReference>
<reference evidence="1" key="1">
    <citation type="journal article" date="2021" name="PeerJ">
        <title>Extensive microbial diversity within the chicken gut microbiome revealed by metagenomics and culture.</title>
        <authorList>
            <person name="Gilroy R."/>
            <person name="Ravi A."/>
            <person name="Getino M."/>
            <person name="Pursley I."/>
            <person name="Horton D.L."/>
            <person name="Alikhan N.F."/>
            <person name="Baker D."/>
            <person name="Gharbi K."/>
            <person name="Hall N."/>
            <person name="Watson M."/>
            <person name="Adriaenssens E.M."/>
            <person name="Foster-Nyarko E."/>
            <person name="Jarju S."/>
            <person name="Secka A."/>
            <person name="Antonio M."/>
            <person name="Oren A."/>
            <person name="Chaudhuri R.R."/>
            <person name="La Ragione R."/>
            <person name="Hildebrand F."/>
            <person name="Pallen M.J."/>
        </authorList>
    </citation>
    <scope>NUCLEOTIDE SEQUENCE</scope>
    <source>
        <strain evidence="1">CHK121-7720</strain>
    </source>
</reference>
<reference evidence="1" key="2">
    <citation type="submission" date="2021-09" db="EMBL/GenBank/DDBJ databases">
        <authorList>
            <person name="Gilroy R."/>
        </authorList>
    </citation>
    <scope>NUCLEOTIDE SEQUENCE</scope>
    <source>
        <strain evidence="1">CHK121-7720</strain>
    </source>
</reference>
<proteinExistence type="predicted"/>